<dbReference type="PANTHER" id="PTHR33395:SF22">
    <property type="entry name" value="REVERSE TRANSCRIPTASE DOMAIN-CONTAINING PROTEIN"/>
    <property type="match status" value="1"/>
</dbReference>
<sequence>MILKVFSDLYDSVVLQNQHKVIEELMRGDALLDLIYPNKEELNRDVKFRGSLGCSDHEMVEFRILRERNKTKSRISALDFRRVDLGLFRDLLRRIPWEYSPGEKSMRAGTDKAMGKGTQALSLWRQLLSAMKERYPFKEDVVYRPGKWTIMERGIQYLRELAMLEMVYGDLNNEQLSKDPDELRCT</sequence>
<dbReference type="GO" id="GO:0061343">
    <property type="term" value="P:cell adhesion involved in heart morphogenesis"/>
    <property type="evidence" value="ECO:0007669"/>
    <property type="project" value="TreeGrafter"/>
</dbReference>
<evidence type="ECO:0000313" key="1">
    <source>
        <dbReference type="EMBL" id="KAK4807056.1"/>
    </source>
</evidence>
<protein>
    <submittedName>
        <fullName evidence="1">Uncharacterized protein</fullName>
    </submittedName>
</protein>
<dbReference type="GO" id="GO:0007508">
    <property type="term" value="P:larval heart development"/>
    <property type="evidence" value="ECO:0007669"/>
    <property type="project" value="TreeGrafter"/>
</dbReference>
<keyword evidence="2" id="KW-1185">Reference proteome</keyword>
<dbReference type="EMBL" id="JAUNZN010000032">
    <property type="protein sequence ID" value="KAK4807056.1"/>
    <property type="molecule type" value="Genomic_DNA"/>
</dbReference>
<evidence type="ECO:0000313" key="2">
    <source>
        <dbReference type="Proteomes" id="UP001333110"/>
    </source>
</evidence>
<dbReference type="AlphaFoldDB" id="A0AAN7MM70"/>
<name>A0AAN7MM70_MYCAM</name>
<accession>A0AAN7MM70</accession>
<reference evidence="1 2" key="1">
    <citation type="journal article" date="2023" name="J. Hered.">
        <title>Chromosome-level genome of the wood stork (Mycteria americana) provides insight into avian chromosome evolution.</title>
        <authorList>
            <person name="Flamio R. Jr."/>
            <person name="Ramstad K.M."/>
        </authorList>
    </citation>
    <scope>NUCLEOTIDE SEQUENCE [LARGE SCALE GENOMIC DNA]</scope>
    <source>
        <strain evidence="1">JAX WOST 10</strain>
    </source>
</reference>
<organism evidence="1 2">
    <name type="scientific">Mycteria americana</name>
    <name type="common">Wood stork</name>
    <dbReference type="NCBI Taxonomy" id="33587"/>
    <lineage>
        <taxon>Eukaryota</taxon>
        <taxon>Metazoa</taxon>
        <taxon>Chordata</taxon>
        <taxon>Craniata</taxon>
        <taxon>Vertebrata</taxon>
        <taxon>Euteleostomi</taxon>
        <taxon>Archelosauria</taxon>
        <taxon>Archosauria</taxon>
        <taxon>Dinosauria</taxon>
        <taxon>Saurischia</taxon>
        <taxon>Theropoda</taxon>
        <taxon>Coelurosauria</taxon>
        <taxon>Aves</taxon>
        <taxon>Neognathae</taxon>
        <taxon>Neoaves</taxon>
        <taxon>Aequornithes</taxon>
        <taxon>Ciconiiformes</taxon>
        <taxon>Ciconiidae</taxon>
        <taxon>Mycteria</taxon>
    </lineage>
</organism>
<dbReference type="Proteomes" id="UP001333110">
    <property type="component" value="Unassembled WGS sequence"/>
</dbReference>
<gene>
    <name evidence="1" type="ORF">QYF61_018397</name>
</gene>
<comment type="caution">
    <text evidence="1">The sequence shown here is derived from an EMBL/GenBank/DDBJ whole genome shotgun (WGS) entry which is preliminary data.</text>
</comment>
<proteinExistence type="predicted"/>
<dbReference type="PANTHER" id="PTHR33395">
    <property type="entry name" value="TRANSCRIPTASE, PUTATIVE-RELATED-RELATED"/>
    <property type="match status" value="1"/>
</dbReference>
<dbReference type="GO" id="GO:0031012">
    <property type="term" value="C:extracellular matrix"/>
    <property type="evidence" value="ECO:0007669"/>
    <property type="project" value="TreeGrafter"/>
</dbReference>